<feature type="signal peptide" evidence="1">
    <location>
        <begin position="1"/>
        <end position="18"/>
    </location>
</feature>
<dbReference type="EMBL" id="CP011158">
    <property type="protein sequence ID" value="ANB91148.1"/>
    <property type="molecule type" value="Genomic_DNA"/>
</dbReference>
<dbReference type="Proteomes" id="UP000076765">
    <property type="component" value="Chromosome"/>
</dbReference>
<name>A0A378PJS6_9GAMM</name>
<keyword evidence="4" id="KW-1185">Reference proteome</keyword>
<evidence type="ECO:0008006" key="6">
    <source>
        <dbReference type="Google" id="ProtNLM"/>
    </source>
</evidence>
<reference evidence="2 4" key="1">
    <citation type="submission" date="2015-04" db="EMBL/GenBank/DDBJ databases">
        <authorList>
            <person name="Calcutt M.J."/>
            <person name="Foecking M.F."/>
        </authorList>
    </citation>
    <scope>NUCLEOTIDE SEQUENCE [LARGE SCALE GENOMIC DNA]</scope>
    <source>
        <strain evidence="2 4">199/55</strain>
    </source>
</reference>
<gene>
    <name evidence="2" type="ORF">MOVS_03180</name>
    <name evidence="3" type="ORF">NCTC11227_00668</name>
</gene>
<accession>A0A378PJS6</accession>
<dbReference type="EMBL" id="UGPW01000001">
    <property type="protein sequence ID" value="STY86678.1"/>
    <property type="molecule type" value="Genomic_DNA"/>
</dbReference>
<keyword evidence="1" id="KW-0732">Signal</keyword>
<evidence type="ECO:0000256" key="1">
    <source>
        <dbReference type="SAM" id="SignalP"/>
    </source>
</evidence>
<dbReference type="PROSITE" id="PS51257">
    <property type="entry name" value="PROKAR_LIPOPROTEIN"/>
    <property type="match status" value="1"/>
</dbReference>
<dbReference type="STRING" id="29433.MOVS_03180"/>
<feature type="chain" id="PRO_5016929814" description="Lipoprotein" evidence="1">
    <location>
        <begin position="19"/>
        <end position="137"/>
    </location>
</feature>
<dbReference type="AlphaFoldDB" id="A0A378PJS6"/>
<dbReference type="RefSeq" id="WP_063513732.1">
    <property type="nucleotide sequence ID" value="NZ_CP011158.1"/>
</dbReference>
<proteinExistence type="predicted"/>
<reference evidence="3 5" key="2">
    <citation type="submission" date="2018-06" db="EMBL/GenBank/DDBJ databases">
        <authorList>
            <consortium name="Pathogen Informatics"/>
            <person name="Doyle S."/>
        </authorList>
    </citation>
    <scope>NUCLEOTIDE SEQUENCE [LARGE SCALE GENOMIC DNA]</scope>
    <source>
        <strain evidence="3 5">NCTC11227</strain>
    </source>
</reference>
<sequence length="137" mass="15699">MKKILVFICASVILSACGDISGGFVSSIDKEKNTVHFSSDDEFRKVFEQELKRDCLNTIQKEHLVNGMTAEWFCDCSNLYFMDGMDNSMARKIFEEPEKVSEQDKNDLVERGRTLRLISTSLCMGDFHDGEQPGWKR</sequence>
<organism evidence="3 5">
    <name type="scientific">Moraxella ovis</name>
    <dbReference type="NCBI Taxonomy" id="29433"/>
    <lineage>
        <taxon>Bacteria</taxon>
        <taxon>Pseudomonadati</taxon>
        <taxon>Pseudomonadota</taxon>
        <taxon>Gammaproteobacteria</taxon>
        <taxon>Moraxellales</taxon>
        <taxon>Moraxellaceae</taxon>
        <taxon>Moraxella</taxon>
    </lineage>
</organism>
<protein>
    <recommendedName>
        <fullName evidence="6">Lipoprotein</fullName>
    </recommendedName>
</protein>
<evidence type="ECO:0000313" key="5">
    <source>
        <dbReference type="Proteomes" id="UP000255102"/>
    </source>
</evidence>
<evidence type="ECO:0000313" key="4">
    <source>
        <dbReference type="Proteomes" id="UP000076765"/>
    </source>
</evidence>
<evidence type="ECO:0000313" key="3">
    <source>
        <dbReference type="EMBL" id="STY86678.1"/>
    </source>
</evidence>
<dbReference type="KEGG" id="moi:MOVS_03180"/>
<evidence type="ECO:0000313" key="2">
    <source>
        <dbReference type="EMBL" id="ANB91148.1"/>
    </source>
</evidence>
<dbReference type="Proteomes" id="UP000255102">
    <property type="component" value="Unassembled WGS sequence"/>
</dbReference>